<feature type="compositionally biased region" description="Basic residues" evidence="1">
    <location>
        <begin position="449"/>
        <end position="460"/>
    </location>
</feature>
<dbReference type="AlphaFoldDB" id="A0A9W4HG61"/>
<dbReference type="EMBL" id="CAJVOS010000012">
    <property type="protein sequence ID" value="CAG8000377.1"/>
    <property type="molecule type" value="Genomic_DNA"/>
</dbReference>
<reference evidence="2" key="1">
    <citation type="submission" date="2021-07" db="EMBL/GenBank/DDBJ databases">
        <authorList>
            <person name="Branca A.L. A."/>
        </authorList>
    </citation>
    <scope>NUCLEOTIDE SEQUENCE</scope>
</reference>
<comment type="caution">
    <text evidence="2">The sequence shown here is derived from an EMBL/GenBank/DDBJ whole genome shotgun (WGS) entry which is preliminary data.</text>
</comment>
<feature type="compositionally biased region" description="Polar residues" evidence="1">
    <location>
        <begin position="513"/>
        <end position="536"/>
    </location>
</feature>
<feature type="compositionally biased region" description="Basic and acidic residues" evidence="1">
    <location>
        <begin position="191"/>
        <end position="200"/>
    </location>
</feature>
<evidence type="ECO:0000313" key="3">
    <source>
        <dbReference type="Proteomes" id="UP001153618"/>
    </source>
</evidence>
<name>A0A9W4HG61_PENOL</name>
<dbReference type="Proteomes" id="UP001153618">
    <property type="component" value="Unassembled WGS sequence"/>
</dbReference>
<accession>A0A9W4HG61</accession>
<feature type="region of interest" description="Disordered" evidence="1">
    <location>
        <begin position="421"/>
        <end position="464"/>
    </location>
</feature>
<feature type="compositionally biased region" description="Polar residues" evidence="1">
    <location>
        <begin position="179"/>
        <end position="189"/>
    </location>
</feature>
<feature type="region of interest" description="Disordered" evidence="1">
    <location>
        <begin position="122"/>
        <end position="151"/>
    </location>
</feature>
<gene>
    <name evidence="2" type="ORF">POLS_LOCUS1839</name>
</gene>
<feature type="region of interest" description="Disordered" evidence="1">
    <location>
        <begin position="493"/>
        <end position="623"/>
    </location>
</feature>
<keyword evidence="3" id="KW-1185">Reference proteome</keyword>
<organism evidence="2 3">
    <name type="scientific">Penicillium olsonii</name>
    <dbReference type="NCBI Taxonomy" id="99116"/>
    <lineage>
        <taxon>Eukaryota</taxon>
        <taxon>Fungi</taxon>
        <taxon>Dikarya</taxon>
        <taxon>Ascomycota</taxon>
        <taxon>Pezizomycotina</taxon>
        <taxon>Eurotiomycetes</taxon>
        <taxon>Eurotiomycetidae</taxon>
        <taxon>Eurotiales</taxon>
        <taxon>Aspergillaceae</taxon>
        <taxon>Penicillium</taxon>
    </lineage>
</organism>
<protein>
    <submittedName>
        <fullName evidence="2">Uncharacterized protein</fullName>
    </submittedName>
</protein>
<evidence type="ECO:0000313" key="2">
    <source>
        <dbReference type="EMBL" id="CAG8000377.1"/>
    </source>
</evidence>
<feature type="compositionally biased region" description="Basic and acidic residues" evidence="1">
    <location>
        <begin position="606"/>
        <end position="623"/>
    </location>
</feature>
<evidence type="ECO:0000256" key="1">
    <source>
        <dbReference type="SAM" id="MobiDB-lite"/>
    </source>
</evidence>
<dbReference type="OrthoDB" id="4161595at2759"/>
<feature type="region of interest" description="Disordered" evidence="1">
    <location>
        <begin position="179"/>
        <end position="245"/>
    </location>
</feature>
<feature type="compositionally biased region" description="Low complexity" evidence="1">
    <location>
        <begin position="549"/>
        <end position="560"/>
    </location>
</feature>
<feature type="compositionally biased region" description="Polar residues" evidence="1">
    <location>
        <begin position="424"/>
        <end position="436"/>
    </location>
</feature>
<sequence>MLQHVGHQLPCTLLISFRRISNTPDQRVSRDTAEPVYHQPASNPLDHLLLSPSASIQPRPFLYSRPRVQPRLSSSYDYGYQLPSPVPPSLSPIIPNTYLSSSYTPPTLLSGDFFTRGDHLMRQADGNNPYRVRNEEERARSRSPRRMNQVQGLHDYYPGVVPNYYPNRFIPVNQSSHPVPQAAIAQQASDGGHHSSRDLEQPDGAYQATGPLHFEHQSGNESIEAEDALRRPRSPSCATDGEPEDFEEEELQCEFAAPCRMDASPDGLHFRKVVSHVFGRNKAVTKIFPQEVWVHYCRKHYQRARYRADQWPFTQCDLLMESLRRMEEWNGVIDFELTLRRREKIRVAEASIEQPARREIPKEERRVIKATRPGRKHPTAIIAPAPDWLRGCTGEHLSFDQIREIIERIREYMTTLRIREKEQQAQQDDPFKNSTSAEHRKSALAIRTQSKRQTKVHPYKLRPSPSMVRFPDIEILPNFKPWVREAALRQRSATAPPLNNGKENRNIKARVAPNQTVQAGTLVQVSQRRLQTSTLPFRSHRSSERIEARGSSPAPAAAIPRGRRGAIGRAGTNRGNSASQQRRSDRVFQQALDRMPRRGPKNGATTKKEEEKGLKEEDRPVLD</sequence>
<proteinExistence type="predicted"/>